<proteinExistence type="predicted"/>
<dbReference type="RefSeq" id="WP_377303161.1">
    <property type="nucleotide sequence ID" value="NZ_CP180191.1"/>
</dbReference>
<reference evidence="2" key="1">
    <citation type="journal article" date="2019" name="Int. J. Syst. Evol. Microbiol.">
        <title>The Global Catalogue of Microorganisms (GCM) 10K type strain sequencing project: providing services to taxonomists for standard genome sequencing and annotation.</title>
        <authorList>
            <consortium name="The Broad Institute Genomics Platform"/>
            <consortium name="The Broad Institute Genome Sequencing Center for Infectious Disease"/>
            <person name="Wu L."/>
            <person name="Ma J."/>
        </authorList>
    </citation>
    <scope>NUCLEOTIDE SEQUENCE [LARGE SCALE GENOMIC DNA]</scope>
    <source>
        <strain evidence="2">KCTC 52168</strain>
    </source>
</reference>
<dbReference type="EMBL" id="JBHRTI010000004">
    <property type="protein sequence ID" value="MFC3147783.1"/>
    <property type="molecule type" value="Genomic_DNA"/>
</dbReference>
<evidence type="ECO:0000313" key="1">
    <source>
        <dbReference type="EMBL" id="MFC3147783.1"/>
    </source>
</evidence>
<dbReference type="Proteomes" id="UP001595556">
    <property type="component" value="Unassembled WGS sequence"/>
</dbReference>
<keyword evidence="2" id="KW-1185">Reference proteome</keyword>
<gene>
    <name evidence="1" type="ORF">ACFOEN_09025</name>
</gene>
<evidence type="ECO:0000313" key="2">
    <source>
        <dbReference type="Proteomes" id="UP001595556"/>
    </source>
</evidence>
<protein>
    <recommendedName>
        <fullName evidence="3">YCII-related domain-containing protein</fullName>
    </recommendedName>
</protein>
<name>A0ABV7H1K0_9BURK</name>
<comment type="caution">
    <text evidence="1">The sequence shown here is derived from an EMBL/GenBank/DDBJ whole genome shotgun (WGS) entry which is preliminary data.</text>
</comment>
<evidence type="ECO:0008006" key="3">
    <source>
        <dbReference type="Google" id="ProtNLM"/>
    </source>
</evidence>
<organism evidence="1 2">
    <name type="scientific">Piscinibacterium candidicorallinum</name>
    <dbReference type="NCBI Taxonomy" id="1793872"/>
    <lineage>
        <taxon>Bacteria</taxon>
        <taxon>Pseudomonadati</taxon>
        <taxon>Pseudomonadota</taxon>
        <taxon>Betaproteobacteria</taxon>
        <taxon>Burkholderiales</taxon>
        <taxon>Piscinibacterium</taxon>
    </lineage>
</organism>
<accession>A0ABV7H1K0</accession>
<sequence length="94" mass="10698">MPDVYRARVYCYSDIDARHSSTEAWQRAWGEKLPDFAQLVVCEFPDQAGGFLLGLSEDGIVFFDSQHESLSVARAYAESEFEGLRDTWVFPEPS</sequence>